<dbReference type="NCBIfam" id="NF045515">
    <property type="entry name" value="Glp_gephyrin"/>
    <property type="match status" value="1"/>
</dbReference>
<dbReference type="Proteomes" id="UP000027153">
    <property type="component" value="Unassembled WGS sequence"/>
</dbReference>
<dbReference type="Pfam" id="PF00994">
    <property type="entry name" value="MoCF_biosynth"/>
    <property type="match status" value="1"/>
</dbReference>
<dbReference type="InterPro" id="IPR036135">
    <property type="entry name" value="MoeA_linker/N_sf"/>
</dbReference>
<dbReference type="UniPathway" id="UPA00344"/>
<dbReference type="SUPFAM" id="SSF63882">
    <property type="entry name" value="MoeA N-terminal region -like"/>
    <property type="match status" value="1"/>
</dbReference>
<feature type="domain" description="MoaB/Mog" evidence="3">
    <location>
        <begin position="174"/>
        <end position="311"/>
    </location>
</feature>
<dbReference type="Pfam" id="PF03454">
    <property type="entry name" value="MoeA_C"/>
    <property type="match status" value="1"/>
</dbReference>
<dbReference type="InterPro" id="IPR036688">
    <property type="entry name" value="MoeA_C_domain_IV_sf"/>
</dbReference>
<keyword evidence="2" id="KW-0501">Molybdenum cofactor biosynthesis</keyword>
<dbReference type="Gene3D" id="2.170.190.11">
    <property type="entry name" value="Molybdopterin biosynthesis moea protein, domain 3"/>
    <property type="match status" value="1"/>
</dbReference>
<dbReference type="InterPro" id="IPR038987">
    <property type="entry name" value="MoeA-like"/>
</dbReference>
<dbReference type="PANTHER" id="PTHR10192:SF19">
    <property type="entry name" value="MOLYBDOPTERIN BIOSYNTHESIS PROTEIN MJ0666-RELATED"/>
    <property type="match status" value="1"/>
</dbReference>
<dbReference type="Gene3D" id="3.40.980.10">
    <property type="entry name" value="MoaB/Mog-like domain"/>
    <property type="match status" value="1"/>
</dbReference>
<organism evidence="4 5">
    <name type="scientific">Candidatus Methanoperedens nitratireducens</name>
    <dbReference type="NCBI Taxonomy" id="1392998"/>
    <lineage>
        <taxon>Archaea</taxon>
        <taxon>Methanobacteriati</taxon>
        <taxon>Methanobacteriota</taxon>
        <taxon>Stenosarchaea group</taxon>
        <taxon>Methanomicrobia</taxon>
        <taxon>Methanosarcinales</taxon>
        <taxon>ANME-2 cluster</taxon>
        <taxon>Candidatus Methanoperedentaceae</taxon>
        <taxon>Candidatus Methanoperedens</taxon>
    </lineage>
</organism>
<keyword evidence="4" id="KW-0808">Transferase</keyword>
<dbReference type="InterPro" id="IPR001453">
    <property type="entry name" value="MoaB/Mog_dom"/>
</dbReference>
<dbReference type="EMBL" id="JMIY01000008">
    <property type="protein sequence ID" value="KCZ70489.1"/>
    <property type="molecule type" value="Genomic_DNA"/>
</dbReference>
<dbReference type="CDD" id="cd00887">
    <property type="entry name" value="MoeA"/>
    <property type="match status" value="1"/>
</dbReference>
<dbReference type="InterPro" id="IPR036425">
    <property type="entry name" value="MoaB/Mog-like_dom_sf"/>
</dbReference>
<dbReference type="SUPFAM" id="SSF53218">
    <property type="entry name" value="Molybdenum cofactor biosynthesis proteins"/>
    <property type="match status" value="1"/>
</dbReference>
<dbReference type="RefSeq" id="WP_241763393.1">
    <property type="nucleotide sequence ID" value="NZ_JMIY01000008.1"/>
</dbReference>
<evidence type="ECO:0000256" key="2">
    <source>
        <dbReference type="ARBA" id="ARBA00023150"/>
    </source>
</evidence>
<dbReference type="Pfam" id="PF03453">
    <property type="entry name" value="MoeA_N"/>
    <property type="match status" value="1"/>
</dbReference>
<dbReference type="PANTHER" id="PTHR10192">
    <property type="entry name" value="MOLYBDOPTERIN BIOSYNTHESIS PROTEIN"/>
    <property type="match status" value="1"/>
</dbReference>
<dbReference type="EC" id="2.10.1.1" evidence="4"/>
<dbReference type="InterPro" id="IPR005111">
    <property type="entry name" value="MoeA_C_domain_IV"/>
</dbReference>
<dbReference type="Gene3D" id="3.90.105.10">
    <property type="entry name" value="Molybdopterin biosynthesis moea protein, domain 2"/>
    <property type="match status" value="1"/>
</dbReference>
<comment type="caution">
    <text evidence="4">The sequence shown here is derived from an EMBL/GenBank/DDBJ whole genome shotgun (WGS) entry which is preliminary data.</text>
</comment>
<dbReference type="AlphaFoldDB" id="A0A062V3W7"/>
<accession>A0A062V3W7</accession>
<evidence type="ECO:0000259" key="3">
    <source>
        <dbReference type="SMART" id="SM00852"/>
    </source>
</evidence>
<gene>
    <name evidence="4" type="ORF">ANME2D_03404</name>
</gene>
<keyword evidence="5" id="KW-1185">Reference proteome</keyword>
<evidence type="ECO:0000313" key="5">
    <source>
        <dbReference type="Proteomes" id="UP000027153"/>
    </source>
</evidence>
<dbReference type="GO" id="GO:0061599">
    <property type="term" value="F:molybdopterin molybdotransferase activity"/>
    <property type="evidence" value="ECO:0007669"/>
    <property type="project" value="UniProtKB-EC"/>
</dbReference>
<dbReference type="SUPFAM" id="SSF63867">
    <property type="entry name" value="MoeA C-terminal domain-like"/>
    <property type="match status" value="1"/>
</dbReference>
<evidence type="ECO:0000256" key="1">
    <source>
        <dbReference type="ARBA" id="ARBA00005046"/>
    </source>
</evidence>
<proteinExistence type="predicted"/>
<reference evidence="4 5" key="1">
    <citation type="journal article" date="2013" name="Nature">
        <title>Anaerobic oxidation of methane coupled to nitrate reduction in a novel archaeal lineage.</title>
        <authorList>
            <person name="Haroon M.F."/>
            <person name="Hu S."/>
            <person name="Shi Y."/>
            <person name="Imelfort M."/>
            <person name="Keller J."/>
            <person name="Hugenholtz P."/>
            <person name="Yuan Z."/>
            <person name="Tyson G.W."/>
        </authorList>
    </citation>
    <scope>NUCLEOTIDE SEQUENCE [LARGE SCALE GENOMIC DNA]</scope>
    <source>
        <strain evidence="4 5">ANME-2d</strain>
    </source>
</reference>
<dbReference type="Gene3D" id="2.40.340.10">
    <property type="entry name" value="MoeA, C-terminal, domain IV"/>
    <property type="match status" value="1"/>
</dbReference>
<sequence>MFKKRINADKAKELFSGVIIPVSDPELLPIKDCDGRINAFDVVAGVDVPHYRRAAMDGFAVRASDTLGAGSNSPVILTAGTGVERGTCVMVHTGSPLPEGADAVVMVEDTVMHGDSVEVFTQVHPLKNVGEIGEDIQKGEVILKKGHRLRPCDIAVMASLGIRDIEVFRKPLVAIIPTGEELVPRGKESLKEGEIYETNGLMAALYIERWGGTPRLLDIVTDSPPRIKDAIISNLDADMIIISGGTSVGRRDYVPGIVESTGTLLVHGVGISPGKPTALGIINSKPVVCMPGYPVAGIVALYWFARPALRKLGNLPDEPDRIVRAVLSDKIASRAGYKTFARVKINNGKAIPLATSGAGILSSVSKADGFVIIPENIEGLSAGEEVDVVLIE</sequence>
<dbReference type="GO" id="GO:0005737">
    <property type="term" value="C:cytoplasm"/>
    <property type="evidence" value="ECO:0007669"/>
    <property type="project" value="TreeGrafter"/>
</dbReference>
<dbReference type="GO" id="GO:0006777">
    <property type="term" value="P:Mo-molybdopterin cofactor biosynthetic process"/>
    <property type="evidence" value="ECO:0007669"/>
    <property type="project" value="UniProtKB-KW"/>
</dbReference>
<dbReference type="PATRIC" id="fig|1392998.3.peg.3396"/>
<evidence type="ECO:0000313" key="4">
    <source>
        <dbReference type="EMBL" id="KCZ70489.1"/>
    </source>
</evidence>
<dbReference type="SMART" id="SM00852">
    <property type="entry name" value="MoCF_biosynth"/>
    <property type="match status" value="1"/>
</dbReference>
<name>A0A062V3W7_9EURY</name>
<dbReference type="InterPro" id="IPR005110">
    <property type="entry name" value="MoeA_linker/N"/>
</dbReference>
<comment type="pathway">
    <text evidence="1">Cofactor biosynthesis; molybdopterin biosynthesis.</text>
</comment>
<protein>
    <submittedName>
        <fullName evidence="4">Molybdopterin biosynthesis enzyme</fullName>
        <ecNumber evidence="4">2.10.1.1</ecNumber>
    </submittedName>
</protein>